<name>A0A326U899_THEHA</name>
<proteinExistence type="predicted"/>
<reference evidence="4 5" key="1">
    <citation type="submission" date="2018-06" db="EMBL/GenBank/DDBJ databases">
        <title>Genomic Encyclopedia of Archaeal and Bacterial Type Strains, Phase II (KMG-II): from individual species to whole genera.</title>
        <authorList>
            <person name="Goeker M."/>
        </authorList>
    </citation>
    <scope>NUCLEOTIDE SEQUENCE [LARGE SCALE GENOMIC DNA]</scope>
    <source>
        <strain evidence="4 5">ATCC BAA-1881</strain>
    </source>
</reference>
<protein>
    <submittedName>
        <fullName evidence="4">DNA-binding transcriptional MerR regulator</fullName>
    </submittedName>
</protein>
<gene>
    <name evidence="4" type="ORF">EI42_05448</name>
</gene>
<dbReference type="InterPro" id="IPR009061">
    <property type="entry name" value="DNA-bd_dom_put_sf"/>
</dbReference>
<dbReference type="InterPro" id="IPR047057">
    <property type="entry name" value="MerR_fam"/>
</dbReference>
<dbReference type="PROSITE" id="PS50937">
    <property type="entry name" value="HTH_MERR_2"/>
    <property type="match status" value="1"/>
</dbReference>
<dbReference type="AlphaFoldDB" id="A0A326U899"/>
<dbReference type="Gene3D" id="1.10.1660.10">
    <property type="match status" value="1"/>
</dbReference>
<dbReference type="InterPro" id="IPR000551">
    <property type="entry name" value="MerR-type_HTH_dom"/>
</dbReference>
<dbReference type="EMBL" id="QKUF01000032">
    <property type="protein sequence ID" value="PZW22542.1"/>
    <property type="molecule type" value="Genomic_DNA"/>
</dbReference>
<sequence>MQKELSIQEVAERTGLSIHALRYYERLGLLDPVHRLPNGHRRFTEDDLAWIAFLQCLRRTNMSIRQMQAFANLRRQGDAALQERLEFLEEHERNVQASIDELEQSLVVIRRKIRRHRVQLAGGELEADPVQQQVPLSR</sequence>
<dbReference type="Proteomes" id="UP000248806">
    <property type="component" value="Unassembled WGS sequence"/>
</dbReference>
<evidence type="ECO:0000256" key="2">
    <source>
        <dbReference type="SAM" id="Coils"/>
    </source>
</evidence>
<keyword evidence="5" id="KW-1185">Reference proteome</keyword>
<dbReference type="OrthoDB" id="9811174at2"/>
<dbReference type="GO" id="GO:0003677">
    <property type="term" value="F:DNA binding"/>
    <property type="evidence" value="ECO:0007669"/>
    <property type="project" value="UniProtKB-KW"/>
</dbReference>
<accession>A0A326U899</accession>
<organism evidence="4 5">
    <name type="scientific">Thermosporothrix hazakensis</name>
    <dbReference type="NCBI Taxonomy" id="644383"/>
    <lineage>
        <taxon>Bacteria</taxon>
        <taxon>Bacillati</taxon>
        <taxon>Chloroflexota</taxon>
        <taxon>Ktedonobacteria</taxon>
        <taxon>Ktedonobacterales</taxon>
        <taxon>Thermosporotrichaceae</taxon>
        <taxon>Thermosporothrix</taxon>
    </lineage>
</organism>
<evidence type="ECO:0000259" key="3">
    <source>
        <dbReference type="PROSITE" id="PS50937"/>
    </source>
</evidence>
<evidence type="ECO:0000313" key="5">
    <source>
        <dbReference type="Proteomes" id="UP000248806"/>
    </source>
</evidence>
<dbReference type="GO" id="GO:0003700">
    <property type="term" value="F:DNA-binding transcription factor activity"/>
    <property type="evidence" value="ECO:0007669"/>
    <property type="project" value="InterPro"/>
</dbReference>
<keyword evidence="1 4" id="KW-0238">DNA-binding</keyword>
<evidence type="ECO:0000256" key="1">
    <source>
        <dbReference type="ARBA" id="ARBA00023125"/>
    </source>
</evidence>
<dbReference type="CDD" id="cd01109">
    <property type="entry name" value="HTH_YyaN"/>
    <property type="match status" value="1"/>
</dbReference>
<dbReference type="RefSeq" id="WP_111325700.1">
    <property type="nucleotide sequence ID" value="NZ_BIFX01000002.1"/>
</dbReference>
<dbReference type="PRINTS" id="PR00040">
    <property type="entry name" value="HTHMERR"/>
</dbReference>
<dbReference type="SMART" id="SM00422">
    <property type="entry name" value="HTH_MERR"/>
    <property type="match status" value="1"/>
</dbReference>
<dbReference type="SUPFAM" id="SSF46955">
    <property type="entry name" value="Putative DNA-binding domain"/>
    <property type="match status" value="1"/>
</dbReference>
<comment type="caution">
    <text evidence="4">The sequence shown here is derived from an EMBL/GenBank/DDBJ whole genome shotgun (WGS) entry which is preliminary data.</text>
</comment>
<feature type="coiled-coil region" evidence="2">
    <location>
        <begin position="85"/>
        <end position="119"/>
    </location>
</feature>
<keyword evidence="2" id="KW-0175">Coiled coil</keyword>
<dbReference type="PANTHER" id="PTHR30204">
    <property type="entry name" value="REDOX-CYCLING DRUG-SENSING TRANSCRIPTIONAL ACTIVATOR SOXR"/>
    <property type="match status" value="1"/>
</dbReference>
<evidence type="ECO:0000313" key="4">
    <source>
        <dbReference type="EMBL" id="PZW22542.1"/>
    </source>
</evidence>
<feature type="domain" description="HTH merR-type" evidence="3">
    <location>
        <begin position="4"/>
        <end position="73"/>
    </location>
</feature>
<dbReference type="Pfam" id="PF13411">
    <property type="entry name" value="MerR_1"/>
    <property type="match status" value="1"/>
</dbReference>
<dbReference type="PANTHER" id="PTHR30204:SF98">
    <property type="entry name" value="HTH-TYPE TRANSCRIPTIONAL REGULATOR ADHR"/>
    <property type="match status" value="1"/>
</dbReference>